<dbReference type="NCBIfam" id="TIGR03695">
    <property type="entry name" value="menH_SHCHC"/>
    <property type="match status" value="1"/>
</dbReference>
<keyword evidence="2 3" id="KW-0456">Lyase</keyword>
<dbReference type="eggNOG" id="COG2267">
    <property type="taxonomic scope" value="Bacteria"/>
</dbReference>
<dbReference type="Gene3D" id="3.40.50.1820">
    <property type="entry name" value="alpha/beta hydrolase"/>
    <property type="match status" value="1"/>
</dbReference>
<comment type="pathway">
    <text evidence="3">Quinol/quinone metabolism; menaquinone biosynthesis.</text>
</comment>
<dbReference type="GO" id="GO:0070205">
    <property type="term" value="F:2-succinyl-6-hydroxy-2,4-cyclohexadiene-1-carboxylate synthase activity"/>
    <property type="evidence" value="ECO:0007669"/>
    <property type="project" value="UniProtKB-UniRule"/>
</dbReference>
<comment type="function">
    <text evidence="3">Catalyzes a proton abstraction reaction that results in 2,5-elimination of pyruvate from 2-succinyl-5-enolpyruvyl-6-hydroxy-3-cyclohexene-1-carboxylate (SEPHCHC) and the formation of 2-succinyl-6-hydroxy-2,4-cyclohexadiene-1-carboxylate (SHCHC).</text>
</comment>
<comment type="subunit">
    <text evidence="3">Monomer.</text>
</comment>
<dbReference type="PANTHER" id="PTHR42916:SF1">
    <property type="entry name" value="PROTEIN PHYLLO, CHLOROPLASTIC"/>
    <property type="match status" value="1"/>
</dbReference>
<sequence length="265" mass="30461">MVEYAYQWFTPYKKEQPTIVCLHGFTGTSNTFQTLKFSEAYNYLGIDLIGHGKTSVFVHPDHYQMTNVIRELQALLQHLAITSYYVLGYSMGGRVALAWGLTDENVKGIILENASPGLATLPERTTRIDKDNRLAQRLLTEPLGDFIDFWQALPLFDSQKQLSPKIQAKIRQERMSQQPYGLAMSLFMMGTGQQPSYWNQLETTIPLLYITGEWDHKFQEIARKMHIKQSAMHIHTVPNAGHCVHVEQPDMFLQLVENWLKEQLG</sequence>
<comment type="similarity">
    <text evidence="3">Belongs to the AB hydrolase superfamily. MenH family.</text>
</comment>
<feature type="domain" description="AB hydrolase-1" evidence="4">
    <location>
        <begin position="17"/>
        <end position="247"/>
    </location>
</feature>
<dbReference type="HOGENOM" id="CLU_020336_38_1_9"/>
<dbReference type="PANTHER" id="PTHR42916">
    <property type="entry name" value="2-SUCCINYL-5-ENOLPYRUVYL-6-HYDROXY-3-CYCLOHEXENE-1-CARBOXYLATE SYNTHASE"/>
    <property type="match status" value="1"/>
</dbReference>
<dbReference type="InterPro" id="IPR000073">
    <property type="entry name" value="AB_hydrolase_1"/>
</dbReference>
<dbReference type="AlphaFoldDB" id="S0JNE7"/>
<dbReference type="GO" id="GO:0009234">
    <property type="term" value="P:menaquinone biosynthetic process"/>
    <property type="evidence" value="ECO:0007669"/>
    <property type="project" value="UniProtKB-UniRule"/>
</dbReference>
<dbReference type="UniPathway" id="UPA00079"/>
<reference evidence="5 6" key="1">
    <citation type="submission" date="2013-03" db="EMBL/GenBank/DDBJ databases">
        <title>The Genome Sequence of Enterococcus saccharolyticus ATCC_43076 (Illumina only assembly).</title>
        <authorList>
            <consortium name="The Broad Institute Genomics Platform"/>
            <consortium name="The Broad Institute Genome Sequencing Center for Infectious Disease"/>
            <person name="Earl A."/>
            <person name="Russ C."/>
            <person name="Gilmore M."/>
            <person name="Surin D."/>
            <person name="Walker B."/>
            <person name="Young S."/>
            <person name="Zeng Q."/>
            <person name="Gargeya S."/>
            <person name="Fitzgerald M."/>
            <person name="Haas B."/>
            <person name="Abouelleil A."/>
            <person name="Allen A.W."/>
            <person name="Alvarado L."/>
            <person name="Arachchi H.M."/>
            <person name="Berlin A.M."/>
            <person name="Chapman S.B."/>
            <person name="Gainer-Dewar J."/>
            <person name="Goldberg J."/>
            <person name="Griggs A."/>
            <person name="Gujja S."/>
            <person name="Hansen M."/>
            <person name="Howarth C."/>
            <person name="Imamovic A."/>
            <person name="Ireland A."/>
            <person name="Larimer J."/>
            <person name="McCowan C."/>
            <person name="Murphy C."/>
            <person name="Pearson M."/>
            <person name="Poon T.W."/>
            <person name="Priest M."/>
            <person name="Roberts A."/>
            <person name="Saif S."/>
            <person name="Shea T."/>
            <person name="Sisk P."/>
            <person name="Sykes S."/>
            <person name="Wortman J."/>
            <person name="Nusbaum C."/>
            <person name="Birren B."/>
        </authorList>
    </citation>
    <scope>NUCLEOTIDE SEQUENCE [LARGE SCALE GENOMIC DNA]</scope>
    <source>
        <strain evidence="5 6">ATCC 43076</strain>
    </source>
</reference>
<evidence type="ECO:0000259" key="4">
    <source>
        <dbReference type="Pfam" id="PF00561"/>
    </source>
</evidence>
<organism evidence="5 6">
    <name type="scientific">Enterococcus saccharolyticus subsp. saccharolyticus ATCC 43076</name>
    <dbReference type="NCBI Taxonomy" id="1139996"/>
    <lineage>
        <taxon>Bacteria</taxon>
        <taxon>Bacillati</taxon>
        <taxon>Bacillota</taxon>
        <taxon>Bacilli</taxon>
        <taxon>Lactobacillales</taxon>
        <taxon>Enterococcaceae</taxon>
        <taxon>Enterococcus</taxon>
    </lineage>
</organism>
<name>S0JNE7_9ENTE</name>
<dbReference type="SUPFAM" id="SSF53474">
    <property type="entry name" value="alpha/beta-Hydrolases"/>
    <property type="match status" value="1"/>
</dbReference>
<dbReference type="Pfam" id="PF00561">
    <property type="entry name" value="Abhydrolase_1"/>
    <property type="match status" value="1"/>
</dbReference>
<dbReference type="RefSeq" id="WP_016175112.1">
    <property type="nucleotide sequence ID" value="NZ_KE136389.1"/>
</dbReference>
<dbReference type="Proteomes" id="UP000014136">
    <property type="component" value="Unassembled WGS sequence"/>
</dbReference>
<protein>
    <recommendedName>
        <fullName evidence="3">Putative 2-succinyl-6-hydroxy-2,4-cyclohexadiene-1-carboxylate synthase</fullName>
        <shortName evidence="3">SHCHC synthase</shortName>
        <ecNumber evidence="3">4.2.99.20</ecNumber>
    </recommendedName>
</protein>
<proteinExistence type="inferred from homology"/>
<evidence type="ECO:0000256" key="3">
    <source>
        <dbReference type="HAMAP-Rule" id="MF_01660"/>
    </source>
</evidence>
<comment type="pathway">
    <text evidence="3">Quinol/quinone metabolism; 1,4-dihydroxy-2-naphthoate biosynthesis; 1,4-dihydroxy-2-naphthoate from chorismate: step 3/7.</text>
</comment>
<gene>
    <name evidence="3" type="primary">menH</name>
    <name evidence="5" type="ORF">OMQ_01315</name>
</gene>
<dbReference type="EMBL" id="AHYT01000004">
    <property type="protein sequence ID" value="EOT29363.1"/>
    <property type="molecule type" value="Genomic_DNA"/>
</dbReference>
<comment type="caution">
    <text evidence="5">The sequence shown here is derived from an EMBL/GenBank/DDBJ whole genome shotgun (WGS) entry which is preliminary data.</text>
</comment>
<accession>S0JNE7</accession>
<evidence type="ECO:0000256" key="1">
    <source>
        <dbReference type="ARBA" id="ARBA00022428"/>
    </source>
</evidence>
<keyword evidence="6" id="KW-1185">Reference proteome</keyword>
<keyword evidence="1 3" id="KW-0474">Menaquinone biosynthesis</keyword>
<dbReference type="InterPro" id="IPR029058">
    <property type="entry name" value="AB_hydrolase_fold"/>
</dbReference>
<evidence type="ECO:0000256" key="2">
    <source>
        <dbReference type="ARBA" id="ARBA00023239"/>
    </source>
</evidence>
<dbReference type="UniPathway" id="UPA01057">
    <property type="reaction ID" value="UER00900"/>
</dbReference>
<dbReference type="InterPro" id="IPR022485">
    <property type="entry name" value="SHCHC_synthase_MenH"/>
</dbReference>
<evidence type="ECO:0000313" key="5">
    <source>
        <dbReference type="EMBL" id="EOT29363.1"/>
    </source>
</evidence>
<comment type="catalytic activity">
    <reaction evidence="3">
        <text>5-enolpyruvoyl-6-hydroxy-2-succinyl-cyclohex-3-ene-1-carboxylate = (1R,6R)-6-hydroxy-2-succinyl-cyclohexa-2,4-diene-1-carboxylate + pyruvate</text>
        <dbReference type="Rhea" id="RHEA:25597"/>
        <dbReference type="ChEBI" id="CHEBI:15361"/>
        <dbReference type="ChEBI" id="CHEBI:58689"/>
        <dbReference type="ChEBI" id="CHEBI:58818"/>
        <dbReference type="EC" id="4.2.99.20"/>
    </reaction>
</comment>
<dbReference type="STRING" id="41997.RV16_GL000255"/>
<dbReference type="EC" id="4.2.99.20" evidence="3"/>
<dbReference type="HAMAP" id="MF_01660">
    <property type="entry name" value="MenH"/>
    <property type="match status" value="1"/>
</dbReference>
<dbReference type="PATRIC" id="fig|1139996.3.peg.1295"/>
<dbReference type="OrthoDB" id="9808398at2"/>
<evidence type="ECO:0000313" key="6">
    <source>
        <dbReference type="Proteomes" id="UP000014136"/>
    </source>
</evidence>